<organism evidence="1 2">
    <name type="scientific">Sulfoacidibacillus thermotolerans</name>
    <name type="common">Acidibacillus sulfuroxidans</name>
    <dbReference type="NCBI Taxonomy" id="1765684"/>
    <lineage>
        <taxon>Bacteria</taxon>
        <taxon>Bacillati</taxon>
        <taxon>Bacillota</taxon>
        <taxon>Bacilli</taxon>
        <taxon>Bacillales</taxon>
        <taxon>Alicyclobacillaceae</taxon>
        <taxon>Sulfoacidibacillus</taxon>
    </lineage>
</organism>
<gene>
    <name evidence="1" type="ORF">BM613_14145</name>
</gene>
<accession>A0A2U3CT62</accession>
<dbReference type="Proteomes" id="UP000245380">
    <property type="component" value="Unassembled WGS sequence"/>
</dbReference>
<evidence type="ECO:0000313" key="1">
    <source>
        <dbReference type="EMBL" id="PWI52215.1"/>
    </source>
</evidence>
<comment type="caution">
    <text evidence="1">The sequence shown here is derived from an EMBL/GenBank/DDBJ whole genome shotgun (WGS) entry which is preliminary data.</text>
</comment>
<dbReference type="AlphaFoldDB" id="A0A2U3CT62"/>
<keyword evidence="2" id="KW-1185">Reference proteome</keyword>
<dbReference type="EMBL" id="MPDK01000071">
    <property type="protein sequence ID" value="PWI52215.1"/>
    <property type="molecule type" value="Genomic_DNA"/>
</dbReference>
<dbReference type="RefSeq" id="WP_109431837.1">
    <property type="nucleotide sequence ID" value="NZ_MPDK01000071.1"/>
</dbReference>
<sequence>MKYNVNAQRGSSTRSRICDVESIADAYEEVTLGIGKENMEITRIAPGDYVVTTSLGEARIMREDTWQ</sequence>
<evidence type="ECO:0000313" key="2">
    <source>
        <dbReference type="Proteomes" id="UP000245380"/>
    </source>
</evidence>
<proteinExistence type="predicted"/>
<protein>
    <submittedName>
        <fullName evidence="1">Uncharacterized protein</fullName>
    </submittedName>
</protein>
<name>A0A2U3CT62_SULT2</name>
<reference evidence="1 2" key="1">
    <citation type="submission" date="2016-11" db="EMBL/GenBank/DDBJ databases">
        <title>Comparative genomics of Acidibacillus ferroxidans species.</title>
        <authorList>
            <person name="Oliveira G."/>
            <person name="Nunes G."/>
            <person name="Oliveira R."/>
            <person name="Araujo F."/>
            <person name="Salim A."/>
            <person name="Scholte L."/>
            <person name="Morais D."/>
            <person name="Nancucheo I."/>
            <person name="Johnson D.B."/>
            <person name="Grail B."/>
            <person name="Bittencourt J."/>
            <person name="Valadares R."/>
        </authorList>
    </citation>
    <scope>NUCLEOTIDE SEQUENCE [LARGE SCALE GENOMIC DNA]</scope>
    <source>
        <strain evidence="1 2">Y002</strain>
    </source>
</reference>